<name>A0A2U2DNJ4_9HYPH</name>
<organism evidence="1 2">
    <name type="scientific">Metarhizobium album</name>
    <dbReference type="NCBI Taxonomy" id="2182425"/>
    <lineage>
        <taxon>Bacteria</taxon>
        <taxon>Pseudomonadati</taxon>
        <taxon>Pseudomonadota</taxon>
        <taxon>Alphaproteobacteria</taxon>
        <taxon>Hyphomicrobiales</taxon>
        <taxon>Rhizobiaceae</taxon>
        <taxon>Metarhizobium</taxon>
    </lineage>
</organism>
<dbReference type="Gene3D" id="3.20.20.70">
    <property type="entry name" value="Aldolase class I"/>
    <property type="match status" value="1"/>
</dbReference>
<dbReference type="AlphaFoldDB" id="A0A2U2DNJ4"/>
<protein>
    <recommendedName>
        <fullName evidence="3">Aldolase</fullName>
    </recommendedName>
</protein>
<dbReference type="SUPFAM" id="SSF51569">
    <property type="entry name" value="Aldolase"/>
    <property type="match status" value="1"/>
</dbReference>
<evidence type="ECO:0000313" key="2">
    <source>
        <dbReference type="Proteomes" id="UP000245252"/>
    </source>
</evidence>
<comment type="caution">
    <text evidence="1">The sequence shown here is derived from an EMBL/GenBank/DDBJ whole genome shotgun (WGS) entry which is preliminary data.</text>
</comment>
<dbReference type="EMBL" id="QFBC01000008">
    <property type="protein sequence ID" value="PWE54861.1"/>
    <property type="molecule type" value="Genomic_DNA"/>
</dbReference>
<dbReference type="Proteomes" id="UP000245252">
    <property type="component" value="Unassembled WGS sequence"/>
</dbReference>
<dbReference type="OrthoDB" id="236271at2"/>
<dbReference type="RefSeq" id="WP_109459661.1">
    <property type="nucleotide sequence ID" value="NZ_QFBC01000008.1"/>
</dbReference>
<reference evidence="1 2" key="1">
    <citation type="submission" date="2018-05" db="EMBL/GenBank/DDBJ databases">
        <title>The draft genome of strain NS-104.</title>
        <authorList>
            <person name="Hang P."/>
            <person name="Jiang J."/>
        </authorList>
    </citation>
    <scope>NUCLEOTIDE SEQUENCE [LARGE SCALE GENOMIC DNA]</scope>
    <source>
        <strain evidence="1 2">NS-104</strain>
    </source>
</reference>
<accession>A0A2U2DNJ4</accession>
<evidence type="ECO:0000313" key="1">
    <source>
        <dbReference type="EMBL" id="PWE54861.1"/>
    </source>
</evidence>
<proteinExistence type="predicted"/>
<dbReference type="InterPro" id="IPR013785">
    <property type="entry name" value="Aldolase_TIM"/>
</dbReference>
<gene>
    <name evidence="1" type="ORF">DEM27_18125</name>
</gene>
<sequence length="333" mass="36724">MTRLDEKLARIAADPAGSKEFIICDAKDSDMGFGLAHGGAMRDQDGNENGRMRSREMFLEQVRAIVEQDIVDLILLSVSNMEQLATREKLFDTSDIAVGIRANDTTDAWALRNAAYRQVPSMPFRTAEIADCVSSEGARRADIGLYSITFNNDAEADRDSLESFRDFRREAVAAGFPYFLEVFNPNLEQGLTPEGMPSYVNDCIIRSLAAVPQNARPRFLKVVYNGPRAMEELAGYDPNLIVGVLGGGSGTTYDCLKLLHDAKKYGARIALFGRKINLAEDPLGMIRQMRLVADGEVSPTEAVKAYHAGLAKLNTTPFRSLEDDLRTTDPVLM</sequence>
<evidence type="ECO:0008006" key="3">
    <source>
        <dbReference type="Google" id="ProtNLM"/>
    </source>
</evidence>
<keyword evidence="2" id="KW-1185">Reference proteome</keyword>